<dbReference type="Gene3D" id="3.30.70.100">
    <property type="match status" value="1"/>
</dbReference>
<comment type="caution">
    <text evidence="1">The sequence shown here is derived from an EMBL/GenBank/DDBJ whole genome shotgun (WGS) entry which is preliminary data.</text>
</comment>
<evidence type="ECO:0008006" key="3">
    <source>
        <dbReference type="Google" id="ProtNLM"/>
    </source>
</evidence>
<name>A0AAN6DLF5_9EURO</name>
<sequence length="220" mass="24411">MAVLLLPVVPIGTEKNQQRFLSLLHSVAEETWKEEPDCLGYCWLRSASPADLRVCGFEMYSNPSALTETHRAGSAYGRFKDALKNERLAPPPSPDDLRFWYPVPGTLQELTKSHGEDTPLTFLVSKYHLDTSERRDALLKELGSAHGRSQTTAATRIVATTPDCHDVVTVQIVRSTETAVLVAKMEAEESRTREIGVSVTCDLWRTSSVGFLRGNVHKGN</sequence>
<dbReference type="Proteomes" id="UP001203852">
    <property type="component" value="Unassembled WGS sequence"/>
</dbReference>
<organism evidence="1 2">
    <name type="scientific">Exophiala viscosa</name>
    <dbReference type="NCBI Taxonomy" id="2486360"/>
    <lineage>
        <taxon>Eukaryota</taxon>
        <taxon>Fungi</taxon>
        <taxon>Dikarya</taxon>
        <taxon>Ascomycota</taxon>
        <taxon>Pezizomycotina</taxon>
        <taxon>Eurotiomycetes</taxon>
        <taxon>Chaetothyriomycetidae</taxon>
        <taxon>Chaetothyriales</taxon>
        <taxon>Herpotrichiellaceae</taxon>
        <taxon>Exophiala</taxon>
    </lineage>
</organism>
<evidence type="ECO:0000313" key="2">
    <source>
        <dbReference type="Proteomes" id="UP001203852"/>
    </source>
</evidence>
<dbReference type="EMBL" id="MU404364">
    <property type="protein sequence ID" value="KAI1608176.1"/>
    <property type="molecule type" value="Genomic_DNA"/>
</dbReference>
<dbReference type="InterPro" id="IPR011008">
    <property type="entry name" value="Dimeric_a/b-barrel"/>
</dbReference>
<keyword evidence="2" id="KW-1185">Reference proteome</keyword>
<gene>
    <name evidence="1" type="ORF">EDD36DRAFT_469589</name>
</gene>
<reference evidence="1" key="1">
    <citation type="journal article" date="2022" name="bioRxiv">
        <title>Deciphering the potential niche of two novel black yeast fungi from a biological soil crust based on their genomes, phenotypes, and melanin regulation.</title>
        <authorList>
            <consortium name="DOE Joint Genome Institute"/>
            <person name="Carr E.C."/>
            <person name="Barton Q."/>
            <person name="Grambo S."/>
            <person name="Sullivan M."/>
            <person name="Renfro C.M."/>
            <person name="Kuo A."/>
            <person name="Pangilinan J."/>
            <person name="Lipzen A."/>
            <person name="Keymanesh K."/>
            <person name="Savage E."/>
            <person name="Barry K."/>
            <person name="Grigoriev I.V."/>
            <person name="Riekhof W.R."/>
            <person name="Harris S.S."/>
        </authorList>
    </citation>
    <scope>NUCLEOTIDE SEQUENCE</scope>
    <source>
        <strain evidence="1">JF 03-4F</strain>
    </source>
</reference>
<proteinExistence type="predicted"/>
<dbReference type="AlphaFoldDB" id="A0AAN6DLF5"/>
<protein>
    <recommendedName>
        <fullName evidence="3">ABM domain-containing protein</fullName>
    </recommendedName>
</protein>
<dbReference type="SUPFAM" id="SSF54909">
    <property type="entry name" value="Dimeric alpha+beta barrel"/>
    <property type="match status" value="1"/>
</dbReference>
<accession>A0AAN6DLF5</accession>
<evidence type="ECO:0000313" key="1">
    <source>
        <dbReference type="EMBL" id="KAI1608176.1"/>
    </source>
</evidence>